<protein>
    <recommendedName>
        <fullName evidence="5">5'-deoxynucleotidase</fullName>
        <ecNumber evidence="5">3.1.3.89</ecNumber>
    </recommendedName>
</protein>
<dbReference type="Pfam" id="PF13023">
    <property type="entry name" value="HD_3"/>
    <property type="match status" value="1"/>
</dbReference>
<evidence type="ECO:0000256" key="6">
    <source>
        <dbReference type="ARBA" id="ARBA00022723"/>
    </source>
</evidence>
<keyword evidence="10" id="KW-1185">Reference proteome</keyword>
<sequence length="208" mass="24050">MDINQKQKERLEQQFAFIREIDKEKFIGRQTYLTDGERKENDAEHAWHMAIMTVLLAEYSNEPIDVLKTVTMLLIHDLVEIDAGDTYAYDEEAKKTQRERELKGAERIFGMLPPDQGEKLRALWDEFEAGETPEARFAHTMDNIQPTMLNDASKGKAWATRGVHLSQILGRNKNTAKGSETLWNYSYENFITPSLREGKIKNDTLPEE</sequence>
<keyword evidence="7 9" id="KW-0378">Hydrolase</keyword>
<evidence type="ECO:0000256" key="1">
    <source>
        <dbReference type="ARBA" id="ARBA00001638"/>
    </source>
</evidence>
<dbReference type="PANTHER" id="PTHR11845:SF13">
    <property type="entry name" value="5'-DEOXYNUCLEOTIDASE HDDC2"/>
    <property type="match status" value="1"/>
</dbReference>
<dbReference type="RefSeq" id="WP_107000681.1">
    <property type="nucleotide sequence ID" value="NZ_DBFBUD010000208.1"/>
</dbReference>
<evidence type="ECO:0000259" key="8">
    <source>
        <dbReference type="SMART" id="SM00471"/>
    </source>
</evidence>
<accession>A0A2T3FQN9</accession>
<reference evidence="9 10" key="1">
    <citation type="submission" date="2018-03" db="EMBL/GenBank/DDBJ databases">
        <title>Lachnoclostridium SNUG30386 gen.nov., sp.nov., isolated from human faeces.</title>
        <authorList>
            <person name="Seo B."/>
            <person name="Jeon K."/>
            <person name="Ko G."/>
        </authorList>
    </citation>
    <scope>NUCLEOTIDE SEQUENCE [LARGE SCALE GENOMIC DNA]</scope>
    <source>
        <strain evidence="9 10">SNUG30386</strain>
    </source>
</reference>
<dbReference type="EC" id="3.1.3.89" evidence="5"/>
<feature type="domain" description="HD/PDEase" evidence="8">
    <location>
        <begin position="38"/>
        <end position="156"/>
    </location>
</feature>
<dbReference type="GeneID" id="79838992"/>
<dbReference type="GO" id="GO:0002953">
    <property type="term" value="F:5'-deoxynucleotidase activity"/>
    <property type="evidence" value="ECO:0007669"/>
    <property type="project" value="UniProtKB-EC"/>
</dbReference>
<dbReference type="InterPro" id="IPR039356">
    <property type="entry name" value="YfbR/HDDC2"/>
</dbReference>
<gene>
    <name evidence="9" type="ORF">C7U56_06795</name>
</gene>
<proteinExistence type="predicted"/>
<comment type="subunit">
    <text evidence="4">Homodimer.</text>
</comment>
<dbReference type="InterPro" id="IPR006674">
    <property type="entry name" value="HD_domain"/>
</dbReference>
<organism evidence="9 10">
    <name type="scientific">Clostridium fessum</name>
    <dbReference type="NCBI Taxonomy" id="2126740"/>
    <lineage>
        <taxon>Bacteria</taxon>
        <taxon>Bacillati</taxon>
        <taxon>Bacillota</taxon>
        <taxon>Clostridia</taxon>
        <taxon>Eubacteriales</taxon>
        <taxon>Clostridiaceae</taxon>
        <taxon>Clostridium</taxon>
    </lineage>
</organism>
<evidence type="ECO:0000256" key="2">
    <source>
        <dbReference type="ARBA" id="ARBA00001936"/>
    </source>
</evidence>
<evidence type="ECO:0000256" key="7">
    <source>
        <dbReference type="ARBA" id="ARBA00022801"/>
    </source>
</evidence>
<evidence type="ECO:0000256" key="3">
    <source>
        <dbReference type="ARBA" id="ARBA00001941"/>
    </source>
</evidence>
<evidence type="ECO:0000313" key="9">
    <source>
        <dbReference type="EMBL" id="PST37596.1"/>
    </source>
</evidence>
<evidence type="ECO:0000256" key="4">
    <source>
        <dbReference type="ARBA" id="ARBA00011738"/>
    </source>
</evidence>
<dbReference type="InterPro" id="IPR003607">
    <property type="entry name" value="HD/PDEase_dom"/>
</dbReference>
<name>A0A2T3FQN9_9CLOT</name>
<dbReference type="EMBL" id="PYLO01000002">
    <property type="protein sequence ID" value="PST37596.1"/>
    <property type="molecule type" value="Genomic_DNA"/>
</dbReference>
<dbReference type="PANTHER" id="PTHR11845">
    <property type="entry name" value="5'-DEOXYNUCLEOTIDASE HDDC2"/>
    <property type="match status" value="1"/>
</dbReference>
<dbReference type="AlphaFoldDB" id="A0A2T3FQN9"/>
<comment type="catalytic activity">
    <reaction evidence="1">
        <text>a 2'-deoxyribonucleoside 5'-phosphate + H2O = a 2'-deoxyribonucleoside + phosphate</text>
        <dbReference type="Rhea" id="RHEA:36167"/>
        <dbReference type="ChEBI" id="CHEBI:15377"/>
        <dbReference type="ChEBI" id="CHEBI:18274"/>
        <dbReference type="ChEBI" id="CHEBI:43474"/>
        <dbReference type="ChEBI" id="CHEBI:65317"/>
        <dbReference type="EC" id="3.1.3.89"/>
    </reaction>
</comment>
<dbReference type="Proteomes" id="UP000241048">
    <property type="component" value="Unassembled WGS sequence"/>
</dbReference>
<dbReference type="SMART" id="SM00471">
    <property type="entry name" value="HDc"/>
    <property type="match status" value="1"/>
</dbReference>
<comment type="cofactor">
    <cofactor evidence="2">
        <name>Mn(2+)</name>
        <dbReference type="ChEBI" id="CHEBI:29035"/>
    </cofactor>
</comment>
<dbReference type="GO" id="GO:0046872">
    <property type="term" value="F:metal ion binding"/>
    <property type="evidence" value="ECO:0007669"/>
    <property type="project" value="UniProtKB-KW"/>
</dbReference>
<dbReference type="SUPFAM" id="SSF109604">
    <property type="entry name" value="HD-domain/PDEase-like"/>
    <property type="match status" value="1"/>
</dbReference>
<evidence type="ECO:0000313" key="10">
    <source>
        <dbReference type="Proteomes" id="UP000241048"/>
    </source>
</evidence>
<keyword evidence="6" id="KW-0479">Metal-binding</keyword>
<comment type="caution">
    <text evidence="9">The sequence shown here is derived from an EMBL/GenBank/DDBJ whole genome shotgun (WGS) entry which is preliminary data.</text>
</comment>
<comment type="cofactor">
    <cofactor evidence="3">
        <name>Co(2+)</name>
        <dbReference type="ChEBI" id="CHEBI:48828"/>
    </cofactor>
</comment>
<dbReference type="GO" id="GO:0005737">
    <property type="term" value="C:cytoplasm"/>
    <property type="evidence" value="ECO:0007669"/>
    <property type="project" value="TreeGrafter"/>
</dbReference>
<dbReference type="Gene3D" id="1.10.3210.10">
    <property type="entry name" value="Hypothetical protein af1432"/>
    <property type="match status" value="1"/>
</dbReference>
<evidence type="ECO:0000256" key="5">
    <source>
        <dbReference type="ARBA" id="ARBA00012964"/>
    </source>
</evidence>